<dbReference type="Pfam" id="PF00149">
    <property type="entry name" value="Metallophos"/>
    <property type="match status" value="1"/>
</dbReference>
<organism evidence="2 3">
    <name type="scientific">Haloplasma contractile SSD-17B</name>
    <dbReference type="NCBI Taxonomy" id="1033810"/>
    <lineage>
        <taxon>Bacteria</taxon>
        <taxon>Bacillati</taxon>
        <taxon>Mycoplasmatota</taxon>
        <taxon>Mollicutes</taxon>
        <taxon>Haloplasmatales</taxon>
        <taxon>Haloplasmataceae</taxon>
        <taxon>Haloplasma</taxon>
    </lineage>
</organism>
<dbReference type="InterPro" id="IPR029052">
    <property type="entry name" value="Metallo-depent_PP-like"/>
</dbReference>
<accession>U2EA41</accession>
<dbReference type="SUPFAM" id="SSF56300">
    <property type="entry name" value="Metallo-dependent phosphatases"/>
    <property type="match status" value="1"/>
</dbReference>
<reference evidence="2 3" key="1">
    <citation type="journal article" date="2011" name="J. Bacteriol.">
        <title>Genome sequence of Haloplasma contractile, an unusual contractile bacterium from a deep-sea anoxic brine lake.</title>
        <authorList>
            <person name="Antunes A."/>
            <person name="Alam I."/>
            <person name="El Dorry H."/>
            <person name="Siam R."/>
            <person name="Robertson A."/>
            <person name="Bajic V.B."/>
            <person name="Stingl U."/>
        </authorList>
    </citation>
    <scope>NUCLEOTIDE SEQUENCE [LARGE SCALE GENOMIC DNA]</scope>
    <source>
        <strain evidence="2 3">SSD-17B</strain>
    </source>
</reference>
<comment type="caution">
    <text evidence="2">The sequence shown here is derived from an EMBL/GenBank/DDBJ whole genome shotgun (WGS) entry which is preliminary data.</text>
</comment>
<sequence>MMKYFSVSDIHGCYKELREALSEAGFDPNNKNHKLIVCGDLFDRGDEHVNVYYYLKELVNKDRAIVIKGNHELFFKDLIYGEERSHRSINFNIKHNGFGKTLSDFTGIPEAELTQYSITELATAFNKRHPGFLNWIHELQFYYETESYVFTHAGIDIDTDDWKTGNWEKQVWQDLRIYQHFNLHDVGFDKKLVMGHYPTHHFDANNEIYKHPDHQKIFIDGGCVYFEESTINVLILDDCEMDTR</sequence>
<dbReference type="GO" id="GO:0110154">
    <property type="term" value="P:RNA decapping"/>
    <property type="evidence" value="ECO:0007669"/>
    <property type="project" value="TreeGrafter"/>
</dbReference>
<keyword evidence="3" id="KW-1185">Reference proteome</keyword>
<dbReference type="GO" id="GO:0008803">
    <property type="term" value="F:bis(5'-nucleosyl)-tetraphosphatase (symmetrical) activity"/>
    <property type="evidence" value="ECO:0007669"/>
    <property type="project" value="UniProtKB-EC"/>
</dbReference>
<dbReference type="STRING" id="1033810.HLPCO_002194"/>
<feature type="domain" description="Calcineurin-like phosphoesterase" evidence="1">
    <location>
        <begin position="6"/>
        <end position="205"/>
    </location>
</feature>
<dbReference type="PANTHER" id="PTHR42850">
    <property type="entry name" value="METALLOPHOSPHOESTERASE"/>
    <property type="match status" value="1"/>
</dbReference>
<dbReference type="AlphaFoldDB" id="U2EA41"/>
<dbReference type="InParanoid" id="U2EA41"/>
<name>U2EA41_9MOLU</name>
<dbReference type="Proteomes" id="UP000005707">
    <property type="component" value="Unassembled WGS sequence"/>
</dbReference>
<keyword evidence="2" id="KW-0378">Hydrolase</keyword>
<dbReference type="InterPro" id="IPR050126">
    <property type="entry name" value="Ap4A_hydrolase"/>
</dbReference>
<dbReference type="GO" id="GO:0016791">
    <property type="term" value="F:phosphatase activity"/>
    <property type="evidence" value="ECO:0007669"/>
    <property type="project" value="TreeGrafter"/>
</dbReference>
<evidence type="ECO:0000259" key="1">
    <source>
        <dbReference type="Pfam" id="PF00149"/>
    </source>
</evidence>
<evidence type="ECO:0000313" key="3">
    <source>
        <dbReference type="Proteomes" id="UP000005707"/>
    </source>
</evidence>
<dbReference type="InterPro" id="IPR004843">
    <property type="entry name" value="Calcineurin-like_PHP"/>
</dbReference>
<reference evidence="2 3" key="2">
    <citation type="journal article" date="2013" name="PLoS ONE">
        <title>INDIGO - INtegrated Data Warehouse of MIcrobial GenOmes with Examples from the Red Sea Extremophiles.</title>
        <authorList>
            <person name="Alam I."/>
            <person name="Antunes A."/>
            <person name="Kamau A.A."/>
            <person name="Ba Alawi W."/>
            <person name="Kalkatawi M."/>
            <person name="Stingl U."/>
            <person name="Bajic V.B."/>
        </authorList>
    </citation>
    <scope>NUCLEOTIDE SEQUENCE [LARGE SCALE GENOMIC DNA]</scope>
    <source>
        <strain evidence="2 3">SSD-17B</strain>
    </source>
</reference>
<dbReference type="eggNOG" id="COG0639">
    <property type="taxonomic scope" value="Bacteria"/>
</dbReference>
<dbReference type="EMBL" id="AFNU02000008">
    <property type="protein sequence ID" value="ERJ11711.1"/>
    <property type="molecule type" value="Genomic_DNA"/>
</dbReference>
<gene>
    <name evidence="2" type="primary">apaH</name>
    <name evidence="2" type="ORF">HLPCO_002194</name>
</gene>
<protein>
    <submittedName>
        <fullName evidence="2">Bis-tetraphosphatase symmetrical protein</fullName>
        <ecNumber evidence="2">3.6.1.41</ecNumber>
    </submittedName>
</protein>
<evidence type="ECO:0000313" key="2">
    <source>
        <dbReference type="EMBL" id="ERJ11711.1"/>
    </source>
</evidence>
<proteinExistence type="predicted"/>
<dbReference type="EC" id="3.6.1.41" evidence="2"/>
<dbReference type="Gene3D" id="3.60.21.10">
    <property type="match status" value="1"/>
</dbReference>
<dbReference type="PANTHER" id="PTHR42850:SF4">
    <property type="entry name" value="ZINC-DEPENDENT ENDOPOLYPHOSPHATASE"/>
    <property type="match status" value="1"/>
</dbReference>
<dbReference type="GO" id="GO:0005737">
    <property type="term" value="C:cytoplasm"/>
    <property type="evidence" value="ECO:0007669"/>
    <property type="project" value="TreeGrafter"/>
</dbReference>